<evidence type="ECO:0000313" key="2">
    <source>
        <dbReference type="Proteomes" id="UP000188533"/>
    </source>
</evidence>
<comment type="caution">
    <text evidence="1">The sequence shown here is derived from an EMBL/GenBank/DDBJ whole genome shotgun (WGS) entry which is preliminary data.</text>
</comment>
<sequence length="111" mass="13305">MNIPKRRHLWSFMTHTSKVKITTAAQLCEEMSIDCYRRIPHIVLRHPQFSGRLPYLVHILVDYLNHRVDPQRRDQELLYLEPEVCRSSHEVDSPRSIWICIKRISCRLVVQ</sequence>
<keyword evidence="2" id="KW-1185">Reference proteome</keyword>
<proteinExistence type="predicted"/>
<dbReference type="EMBL" id="BDGU01000070">
    <property type="protein sequence ID" value="GAW01682.1"/>
    <property type="molecule type" value="Genomic_DNA"/>
</dbReference>
<gene>
    <name evidence="1" type="ORF">LENED_003290</name>
</gene>
<protein>
    <submittedName>
        <fullName evidence="1">Uncharacterized protein</fullName>
    </submittedName>
</protein>
<reference evidence="1 2" key="1">
    <citation type="submission" date="2016-08" db="EMBL/GenBank/DDBJ databases">
        <authorList>
            <consortium name="Lentinula edodes genome sequencing consortium"/>
            <person name="Sakamoto Y."/>
            <person name="Nakade K."/>
            <person name="Sato S."/>
            <person name="Yoshida Y."/>
            <person name="Miyazaki K."/>
            <person name="Natsume S."/>
            <person name="Konno N."/>
        </authorList>
    </citation>
    <scope>NUCLEOTIDE SEQUENCE [LARGE SCALE GENOMIC DNA]</scope>
    <source>
        <strain evidence="1 2">NBRC 111202</strain>
    </source>
</reference>
<reference evidence="1 2" key="2">
    <citation type="submission" date="2017-02" db="EMBL/GenBank/DDBJ databases">
        <title>A genome survey and senescence transcriptome analysis in Lentinula edodes.</title>
        <authorList>
            <person name="Sakamoto Y."/>
            <person name="Nakade K."/>
            <person name="Sato S."/>
            <person name="Yoshida Y."/>
            <person name="Miyazaki K."/>
            <person name="Natsume S."/>
            <person name="Konno N."/>
        </authorList>
    </citation>
    <scope>NUCLEOTIDE SEQUENCE [LARGE SCALE GENOMIC DNA]</scope>
    <source>
        <strain evidence="1 2">NBRC 111202</strain>
    </source>
</reference>
<dbReference type="Proteomes" id="UP000188533">
    <property type="component" value="Unassembled WGS sequence"/>
</dbReference>
<organism evidence="1 2">
    <name type="scientific">Lentinula edodes</name>
    <name type="common">Shiitake mushroom</name>
    <name type="synonym">Lentinus edodes</name>
    <dbReference type="NCBI Taxonomy" id="5353"/>
    <lineage>
        <taxon>Eukaryota</taxon>
        <taxon>Fungi</taxon>
        <taxon>Dikarya</taxon>
        <taxon>Basidiomycota</taxon>
        <taxon>Agaricomycotina</taxon>
        <taxon>Agaricomycetes</taxon>
        <taxon>Agaricomycetidae</taxon>
        <taxon>Agaricales</taxon>
        <taxon>Marasmiineae</taxon>
        <taxon>Omphalotaceae</taxon>
        <taxon>Lentinula</taxon>
    </lineage>
</organism>
<name>A0A1Q3E374_LENED</name>
<dbReference type="AlphaFoldDB" id="A0A1Q3E374"/>
<evidence type="ECO:0000313" key="1">
    <source>
        <dbReference type="EMBL" id="GAW01682.1"/>
    </source>
</evidence>
<accession>A0A1Q3E374</accession>